<reference evidence="9 10" key="1">
    <citation type="submission" date="2023-10" db="EMBL/GenBank/DDBJ databases">
        <title>Characterization of rhizosphere-enriched actinobacteria from wheat plants lab-grown on chernevaya soil.</title>
        <authorList>
            <person name="Tikhonova E.N."/>
            <person name="Konopkin A."/>
            <person name="Kravchenko I.K."/>
        </authorList>
    </citation>
    <scope>NUCLEOTIDE SEQUENCE [LARGE SCALE GENOMIC DNA]</scope>
    <source>
        <strain evidence="9 10">RR29</strain>
    </source>
</reference>
<sequence length="629" mass="66416">MSPGPAHSSKRTRIVILVAVVVAALVTGLALLPDTFSADADAGASVTRVTAGGDVGKDLPVTEPKISCADLLQKDFGALDDAATSVASASVVAKSGANAYEYCDVKGTVAPQIQYELRLPTQTYRQRYLQEGCGGYCGMVGVSAQPAASTGCVPVTDGSFALGQDNQGHVSTSGMGGGSAEVWATNPQLKVDFGYRSEHAFATAAKAITKAFYGAEPTYSYYDGCSDGGRETLMEVQRYPGDFSAALVGAPAFNQTALNAMQEAYLSTIDFRADGSTILPASKLGMLHKAVMAKCADPKLNNDLIQDPATCTFDPASLKCAEDKDSSSCLPAEQVDVVRKAYAGVTAPDGTHLYTGGQPYGSEAAWEGLFIPKAGQGQSSVQLYGIGLGFLRWVGKWEAEPALKLDASLFTVDTFKAYQREVSGIYDATDPDLTKFHEAGGKLIQWHGLTDPNIPPTGTRVYRQAMIDTMGQDEVDDFYRLYLFPGVNHCGGGDGPDSFDLLSKLIDWRETGKTPGAVIASKTSGGSEPGGPAGGQLGGDTKSTNDTKASASASSAAATVEYTRPVYPYPQLVAYDGSGDKKDAANYRAYTPDKLPDDHYKWAGSFTSGYQEWCETENGKSMSCGRHKP</sequence>
<dbReference type="PANTHER" id="PTHR33938:SF15">
    <property type="entry name" value="FERULOYL ESTERASE B-RELATED"/>
    <property type="match status" value="1"/>
</dbReference>
<comment type="caution">
    <text evidence="9">The sequence shown here is derived from an EMBL/GenBank/DDBJ whole genome shotgun (WGS) entry which is preliminary data.</text>
</comment>
<evidence type="ECO:0000256" key="3">
    <source>
        <dbReference type="ARBA" id="ARBA00022723"/>
    </source>
</evidence>
<evidence type="ECO:0000256" key="5">
    <source>
        <dbReference type="ARBA" id="ARBA00022801"/>
    </source>
</evidence>
<proteinExistence type="inferred from homology"/>
<evidence type="ECO:0000313" key="10">
    <source>
        <dbReference type="Proteomes" id="UP001187346"/>
    </source>
</evidence>
<dbReference type="InterPro" id="IPR011118">
    <property type="entry name" value="Tannase/feruloyl_esterase"/>
</dbReference>
<dbReference type="EMBL" id="JAWMAJ010000045">
    <property type="protein sequence ID" value="MDV7217433.1"/>
    <property type="molecule type" value="Genomic_DNA"/>
</dbReference>
<keyword evidence="5 9" id="KW-0378">Hydrolase</keyword>
<accession>A0ABU4FBN0</accession>
<keyword evidence="7" id="KW-1015">Disulfide bond</keyword>
<evidence type="ECO:0000256" key="7">
    <source>
        <dbReference type="ARBA" id="ARBA00023157"/>
    </source>
</evidence>
<gene>
    <name evidence="9" type="ORF">R5A26_15885</name>
</gene>
<keyword evidence="10" id="KW-1185">Reference proteome</keyword>
<dbReference type="RefSeq" id="WP_317771747.1">
    <property type="nucleotide sequence ID" value="NZ_JAWMAJ010000045.1"/>
</dbReference>
<evidence type="ECO:0000256" key="1">
    <source>
        <dbReference type="ARBA" id="ARBA00006249"/>
    </source>
</evidence>
<dbReference type="GO" id="GO:0016787">
    <property type="term" value="F:hydrolase activity"/>
    <property type="evidence" value="ECO:0007669"/>
    <property type="project" value="UniProtKB-KW"/>
</dbReference>
<feature type="compositionally biased region" description="Gly residues" evidence="8">
    <location>
        <begin position="527"/>
        <end position="538"/>
    </location>
</feature>
<keyword evidence="6" id="KW-0106">Calcium</keyword>
<dbReference type="SUPFAM" id="SSF53474">
    <property type="entry name" value="alpha/beta-Hydrolases"/>
    <property type="match status" value="1"/>
</dbReference>
<evidence type="ECO:0000256" key="2">
    <source>
        <dbReference type="ARBA" id="ARBA00022487"/>
    </source>
</evidence>
<keyword evidence="4" id="KW-0732">Signal</keyword>
<dbReference type="PANTHER" id="PTHR33938">
    <property type="entry name" value="FERULOYL ESTERASE B-RELATED"/>
    <property type="match status" value="1"/>
</dbReference>
<feature type="region of interest" description="Disordered" evidence="8">
    <location>
        <begin position="520"/>
        <end position="555"/>
    </location>
</feature>
<comment type="similarity">
    <text evidence="1">Belongs to the tannase family.</text>
</comment>
<keyword evidence="3" id="KW-0479">Metal-binding</keyword>
<name>A0ABU4FBN0_9ACTN</name>
<evidence type="ECO:0000313" key="9">
    <source>
        <dbReference type="EMBL" id="MDV7217433.1"/>
    </source>
</evidence>
<protein>
    <submittedName>
        <fullName evidence="9">Tannase/feruloyl esterase family alpha/beta hydrolase</fullName>
    </submittedName>
</protein>
<dbReference type="Pfam" id="PF07519">
    <property type="entry name" value="Tannase"/>
    <property type="match status" value="1"/>
</dbReference>
<keyword evidence="2" id="KW-0719">Serine esterase</keyword>
<dbReference type="InterPro" id="IPR029058">
    <property type="entry name" value="AB_hydrolase_fold"/>
</dbReference>
<evidence type="ECO:0000256" key="4">
    <source>
        <dbReference type="ARBA" id="ARBA00022729"/>
    </source>
</evidence>
<dbReference type="Proteomes" id="UP001187346">
    <property type="component" value="Unassembled WGS sequence"/>
</dbReference>
<evidence type="ECO:0000256" key="6">
    <source>
        <dbReference type="ARBA" id="ARBA00022837"/>
    </source>
</evidence>
<evidence type="ECO:0000256" key="8">
    <source>
        <dbReference type="SAM" id="MobiDB-lite"/>
    </source>
</evidence>
<organism evidence="9 10">
    <name type="scientific">Streptomyces prunicolor</name>
    <dbReference type="NCBI Taxonomy" id="67348"/>
    <lineage>
        <taxon>Bacteria</taxon>
        <taxon>Bacillati</taxon>
        <taxon>Actinomycetota</taxon>
        <taxon>Actinomycetes</taxon>
        <taxon>Kitasatosporales</taxon>
        <taxon>Streptomycetaceae</taxon>
        <taxon>Streptomyces</taxon>
    </lineage>
</organism>